<name>A0AAU8LFI4_PSESX</name>
<reference evidence="1" key="2">
    <citation type="submission" date="2024-07" db="EMBL/GenBank/DDBJ databases">
        <title>A complete genome sequence for Pseudomonas syringae CC1417.</title>
        <authorList>
            <person name="Baltrus D.A."/>
        </authorList>
    </citation>
    <scope>NUCLEOTIDE SEQUENCE</scope>
    <source>
        <strain evidence="1">CC1417</strain>
    </source>
</reference>
<dbReference type="AlphaFoldDB" id="A0AAU8LFI4"/>
<evidence type="ECO:0000313" key="1">
    <source>
        <dbReference type="EMBL" id="XCN66838.1"/>
    </source>
</evidence>
<organism evidence="1">
    <name type="scientific">Pseudomonas syringae CC1417</name>
    <dbReference type="NCBI Taxonomy" id="1357272"/>
    <lineage>
        <taxon>Bacteria</taxon>
        <taxon>Pseudomonadati</taxon>
        <taxon>Pseudomonadota</taxon>
        <taxon>Gammaproteobacteria</taxon>
        <taxon>Pseudomonadales</taxon>
        <taxon>Pseudomonadaceae</taxon>
        <taxon>Pseudomonas</taxon>
        <taxon>Pseudomonas syringae</taxon>
    </lineage>
</organism>
<gene>
    <name evidence="1" type="ORF">N011_20465</name>
</gene>
<dbReference type="EMBL" id="CP159362">
    <property type="protein sequence ID" value="XCN66838.1"/>
    <property type="molecule type" value="Genomic_DNA"/>
</dbReference>
<sequence length="148" mass="16370">MADQVHHMTAKYGGLPGSFAETLRQFRDKALSDMDEVFRKVVIEIGSSVVRLSPVDTGRFRGNWQLTIDSPASASLDNYDKEGFETIAKMVAGAQDLTFGQTAYIVNNLIYAIPLEYGHSQQALAGMVRITQERFQAIVAQALREVAE</sequence>
<protein>
    <submittedName>
        <fullName evidence="1">HK97 gp10 family phage protein</fullName>
    </submittedName>
</protein>
<reference evidence="1" key="1">
    <citation type="journal article" date="2014" name="Genome Announc.">
        <title>Draft Genome Sequences of a Phylogenetically Diverse Suite of Pseudomonas syringae Strains from Multiple Source Populations.</title>
        <authorList>
            <person name="Baltrus D.A."/>
            <person name="Yourstone S."/>
            <person name="Lind A."/>
            <person name="Guilbaud C."/>
            <person name="Sands D.C."/>
            <person name="Jones C.D."/>
            <person name="Morris C.E."/>
            <person name="Dangl J.L."/>
        </authorList>
    </citation>
    <scope>NUCLEOTIDE SEQUENCE</scope>
    <source>
        <strain evidence="1">CC1417</strain>
    </source>
</reference>
<dbReference type="RefSeq" id="WP_024696150.1">
    <property type="nucleotide sequence ID" value="NZ_CP159362.1"/>
</dbReference>
<accession>A0AAU8LFI4</accession>
<proteinExistence type="predicted"/>